<evidence type="ECO:0000313" key="4">
    <source>
        <dbReference type="Proteomes" id="UP000249341"/>
    </source>
</evidence>
<sequence length="185" mass="19862">MAAVIYRQAMIEDATWLPYAVTAFLVGVPALVGIALIVAAVRRWLTLRALAASGRPATARVVDNQMESSSEGQMSFRPVVTFRTEAGQEVTTPLADLDGFRSHIVGTEIAVLYDPERPSEATPARGSNTRLIATVVFGVIFLVFAVCAYRLGSAMISDFLDMPGGFGQDNGFGQDIDFGEDTDIP</sequence>
<name>A0A327ZMG0_9ACTN</name>
<feature type="transmembrane region" description="Helical" evidence="1">
    <location>
        <begin position="16"/>
        <end position="41"/>
    </location>
</feature>
<feature type="transmembrane region" description="Helical" evidence="1">
    <location>
        <begin position="131"/>
        <end position="152"/>
    </location>
</feature>
<keyword evidence="1" id="KW-0812">Transmembrane</keyword>
<proteinExistence type="predicted"/>
<keyword evidence="4" id="KW-1185">Reference proteome</keyword>
<dbReference type="OrthoDB" id="3296985at2"/>
<keyword evidence="1" id="KW-0472">Membrane</keyword>
<dbReference type="AlphaFoldDB" id="A0A327ZMG0"/>
<evidence type="ECO:0000313" key="3">
    <source>
        <dbReference type="EMBL" id="RAK42204.1"/>
    </source>
</evidence>
<organism evidence="3 4">
    <name type="scientific">Actinoplanes lutulentus</name>
    <dbReference type="NCBI Taxonomy" id="1287878"/>
    <lineage>
        <taxon>Bacteria</taxon>
        <taxon>Bacillati</taxon>
        <taxon>Actinomycetota</taxon>
        <taxon>Actinomycetes</taxon>
        <taxon>Micromonosporales</taxon>
        <taxon>Micromonosporaceae</taxon>
        <taxon>Actinoplanes</taxon>
    </lineage>
</organism>
<dbReference type="Pfam" id="PF12158">
    <property type="entry name" value="DUF3592"/>
    <property type="match status" value="1"/>
</dbReference>
<gene>
    <name evidence="3" type="ORF">B0I29_10225</name>
</gene>
<protein>
    <submittedName>
        <fullName evidence="3">Uncharacterized protein DUF3592</fullName>
    </submittedName>
</protein>
<dbReference type="EMBL" id="QLMJ01000002">
    <property type="protein sequence ID" value="RAK42204.1"/>
    <property type="molecule type" value="Genomic_DNA"/>
</dbReference>
<dbReference type="Proteomes" id="UP000249341">
    <property type="component" value="Unassembled WGS sequence"/>
</dbReference>
<feature type="domain" description="DUF3592" evidence="2">
    <location>
        <begin position="58"/>
        <end position="127"/>
    </location>
</feature>
<reference evidence="3 4" key="1">
    <citation type="submission" date="2018-06" db="EMBL/GenBank/DDBJ databases">
        <title>Genomic Encyclopedia of Type Strains, Phase III (KMG-III): the genomes of soil and plant-associated and newly described type strains.</title>
        <authorList>
            <person name="Whitman W."/>
        </authorList>
    </citation>
    <scope>NUCLEOTIDE SEQUENCE [LARGE SCALE GENOMIC DNA]</scope>
    <source>
        <strain evidence="3 4">CGMCC 4.7090</strain>
    </source>
</reference>
<evidence type="ECO:0000256" key="1">
    <source>
        <dbReference type="SAM" id="Phobius"/>
    </source>
</evidence>
<comment type="caution">
    <text evidence="3">The sequence shown here is derived from an EMBL/GenBank/DDBJ whole genome shotgun (WGS) entry which is preliminary data.</text>
</comment>
<dbReference type="InterPro" id="IPR021994">
    <property type="entry name" value="DUF3592"/>
</dbReference>
<evidence type="ECO:0000259" key="2">
    <source>
        <dbReference type="Pfam" id="PF12158"/>
    </source>
</evidence>
<keyword evidence="1" id="KW-1133">Transmembrane helix</keyword>
<accession>A0A327ZMG0</accession>